<dbReference type="RefSeq" id="WP_124907464.1">
    <property type="nucleotide sequence ID" value="NZ_RQJP01000003.1"/>
</dbReference>
<name>A0A3P1CKH0_9BACT</name>
<dbReference type="PANTHER" id="PTHR13799:SF14">
    <property type="entry name" value="GTP CYCLOHYDROLASE 1 TYPE 2 HOMOLOG"/>
    <property type="match status" value="1"/>
</dbReference>
<evidence type="ECO:0008006" key="6">
    <source>
        <dbReference type="Google" id="ProtNLM"/>
    </source>
</evidence>
<reference evidence="4 5" key="1">
    <citation type="submission" date="2018-11" db="EMBL/GenBank/DDBJ databases">
        <authorList>
            <person name="Zhou Z."/>
            <person name="Wang G."/>
        </authorList>
    </citation>
    <scope>NUCLEOTIDE SEQUENCE [LARGE SCALE GENOMIC DNA]</scope>
    <source>
        <strain evidence="4 5">KCTC42998</strain>
    </source>
</reference>
<dbReference type="InterPro" id="IPR002678">
    <property type="entry name" value="DUF34/NIF3"/>
</dbReference>
<comment type="caution">
    <text evidence="4">The sequence shown here is derived from an EMBL/GenBank/DDBJ whole genome shotgun (WGS) entry which is preliminary data.</text>
</comment>
<feature type="binding site" evidence="3">
    <location>
        <position position="223"/>
    </location>
    <ligand>
        <name>a divalent metal cation</name>
        <dbReference type="ChEBI" id="CHEBI:60240"/>
        <label>1</label>
    </ligand>
</feature>
<dbReference type="PANTHER" id="PTHR13799">
    <property type="entry name" value="NGG1 INTERACTING FACTOR 3"/>
    <property type="match status" value="1"/>
</dbReference>
<organism evidence="4 5">
    <name type="scientific">Larkinella knui</name>
    <dbReference type="NCBI Taxonomy" id="2025310"/>
    <lineage>
        <taxon>Bacteria</taxon>
        <taxon>Pseudomonadati</taxon>
        <taxon>Bacteroidota</taxon>
        <taxon>Cytophagia</taxon>
        <taxon>Cytophagales</taxon>
        <taxon>Spirosomataceae</taxon>
        <taxon>Larkinella</taxon>
    </lineage>
</organism>
<dbReference type="EMBL" id="RQJP01000003">
    <property type="protein sequence ID" value="RRB13566.1"/>
    <property type="molecule type" value="Genomic_DNA"/>
</dbReference>
<keyword evidence="2 3" id="KW-0479">Metal-binding</keyword>
<evidence type="ECO:0000313" key="4">
    <source>
        <dbReference type="EMBL" id="RRB13566.1"/>
    </source>
</evidence>
<dbReference type="Pfam" id="PF01784">
    <property type="entry name" value="DUF34_NIF3"/>
    <property type="match status" value="1"/>
</dbReference>
<dbReference type="GO" id="GO:0046872">
    <property type="term" value="F:metal ion binding"/>
    <property type="evidence" value="ECO:0007669"/>
    <property type="project" value="UniProtKB-KW"/>
</dbReference>
<feature type="binding site" evidence="3">
    <location>
        <position position="219"/>
    </location>
    <ligand>
        <name>a divalent metal cation</name>
        <dbReference type="ChEBI" id="CHEBI:60240"/>
        <label>1</label>
    </ligand>
</feature>
<gene>
    <name evidence="4" type="ORF">EHT87_14985</name>
</gene>
<dbReference type="InterPro" id="IPR036069">
    <property type="entry name" value="DUF34/NIF3_sf"/>
</dbReference>
<accession>A0A3P1CKH0</accession>
<evidence type="ECO:0000256" key="1">
    <source>
        <dbReference type="ARBA" id="ARBA00006964"/>
    </source>
</evidence>
<dbReference type="GO" id="GO:0005737">
    <property type="term" value="C:cytoplasm"/>
    <property type="evidence" value="ECO:0007669"/>
    <property type="project" value="TreeGrafter"/>
</dbReference>
<protein>
    <recommendedName>
        <fullName evidence="6">NGG1p interacting factor NIF3</fullName>
    </recommendedName>
</protein>
<comment type="similarity">
    <text evidence="1">Belongs to the GTP cyclohydrolase I type 2/NIF3 family.</text>
</comment>
<dbReference type="Proteomes" id="UP000274271">
    <property type="component" value="Unassembled WGS sequence"/>
</dbReference>
<evidence type="ECO:0000256" key="2">
    <source>
        <dbReference type="ARBA" id="ARBA00022723"/>
    </source>
</evidence>
<evidence type="ECO:0000256" key="3">
    <source>
        <dbReference type="PIRSR" id="PIRSR602678-1"/>
    </source>
</evidence>
<proteinExistence type="inferred from homology"/>
<dbReference type="AlphaFoldDB" id="A0A3P1CKH0"/>
<feature type="binding site" evidence="3">
    <location>
        <position position="92"/>
    </location>
    <ligand>
        <name>a divalent metal cation</name>
        <dbReference type="ChEBI" id="CHEBI:60240"/>
        <label>1</label>
    </ligand>
</feature>
<dbReference type="Gene3D" id="3.40.1390.30">
    <property type="entry name" value="NIF3 (NGG1p interacting factor 3)-like"/>
    <property type="match status" value="1"/>
</dbReference>
<keyword evidence="5" id="KW-1185">Reference proteome</keyword>
<evidence type="ECO:0000313" key="5">
    <source>
        <dbReference type="Proteomes" id="UP000274271"/>
    </source>
</evidence>
<dbReference type="OrthoDB" id="9800881at2"/>
<dbReference type="SUPFAM" id="SSF102705">
    <property type="entry name" value="NIF3 (NGG1p interacting factor 3)-like"/>
    <property type="match status" value="1"/>
</dbReference>
<sequence length="247" mass="27590">MILTEFVQFLAEIFNTSLYPPAEQGGLFHQSTPGQSGHPVQRVGLALEPWPGLPQWLVTHRIDTLWLHRPWRLDLSFLPPNTAVLYHHLPFDEHLTLGYNRWLAEALNLAGKPKPRLEVIGYKQMPGYPDRPIGMLGPASELDFRGWCHRVVVQFGGYEEALPGTQTRPGHLAVVGAMNTELIREASARGAGLYLTGQYRKSAQKAVEETGIGVIAIGHRRSEEWGLRKLAQLVANRNVAIVMPTPE</sequence>